<sequence length="507" mass="58032">MDLQAIYPFTLFSIFFFSIIVTLKLKKKIKKIDPIPNIPPGPWKLPIIGNIANLIGSPPHRKLRDLSKKYGPLMHLQLGEVFFIIVSSAEYAKEIMKTHDVIFASRSRTLTTDIVFYDSTDIAAAPYGEYWRQLRKICTVELLSIKRVQSFWPIREQEMSNLIKKIASEEGSVVNLSQQVVSMMFSFTSRAAFGKKYNEQDEFVLAVREILQLAGGFYIGDLYPSAKWLQNLTGMRPKLEKLHKKVDNILDMIINDHKGTKLRTKDDLVEGKEDLIDVLLKYEDGNNNDQEFSLTKRNIKAVLFDIFTGGSDTAATTINWAMAEMIKDQRVLKKAQAEVREIFKKRGKVDETCIDELKYLKVIIKEVLRMHPPGPLLIPRVCGQACEIDGYHIPIKSKVIINAWAIGMDPKYWTEPEKFYPERFIDSSFDFRGNNFEYIPFGAGRRICPGINYGLANVELALAMLLCHFDWKLPNGMKSEDLDMTELFGASVIRKDDLYLIPSTYAL</sequence>
<evidence type="ECO:0000313" key="1">
    <source>
        <dbReference type="EMBL" id="CAJ2640004.1"/>
    </source>
</evidence>
<evidence type="ECO:0000313" key="2">
    <source>
        <dbReference type="Proteomes" id="UP001177021"/>
    </source>
</evidence>
<dbReference type="EMBL" id="CASHSV030000024">
    <property type="protein sequence ID" value="CAJ2640004.1"/>
    <property type="molecule type" value="Genomic_DNA"/>
</dbReference>
<comment type="caution">
    <text evidence="1">The sequence shown here is derived from an EMBL/GenBank/DDBJ whole genome shotgun (WGS) entry which is preliminary data.</text>
</comment>
<accession>A0ACB0J4W6</accession>
<proteinExistence type="predicted"/>
<gene>
    <name evidence="1" type="ORF">MILVUS5_LOCUS9935</name>
</gene>
<organism evidence="1 2">
    <name type="scientific">Trifolium pratense</name>
    <name type="common">Red clover</name>
    <dbReference type="NCBI Taxonomy" id="57577"/>
    <lineage>
        <taxon>Eukaryota</taxon>
        <taxon>Viridiplantae</taxon>
        <taxon>Streptophyta</taxon>
        <taxon>Embryophyta</taxon>
        <taxon>Tracheophyta</taxon>
        <taxon>Spermatophyta</taxon>
        <taxon>Magnoliopsida</taxon>
        <taxon>eudicotyledons</taxon>
        <taxon>Gunneridae</taxon>
        <taxon>Pentapetalae</taxon>
        <taxon>rosids</taxon>
        <taxon>fabids</taxon>
        <taxon>Fabales</taxon>
        <taxon>Fabaceae</taxon>
        <taxon>Papilionoideae</taxon>
        <taxon>50 kb inversion clade</taxon>
        <taxon>NPAAA clade</taxon>
        <taxon>Hologalegina</taxon>
        <taxon>IRL clade</taxon>
        <taxon>Trifolieae</taxon>
        <taxon>Trifolium</taxon>
    </lineage>
</organism>
<dbReference type="Proteomes" id="UP001177021">
    <property type="component" value="Unassembled WGS sequence"/>
</dbReference>
<name>A0ACB0J4W6_TRIPR</name>
<reference evidence="1" key="1">
    <citation type="submission" date="2023-10" db="EMBL/GenBank/DDBJ databases">
        <authorList>
            <person name="Rodriguez Cubillos JULIANA M."/>
            <person name="De Vega J."/>
        </authorList>
    </citation>
    <scope>NUCLEOTIDE SEQUENCE</scope>
</reference>
<keyword evidence="2" id="KW-1185">Reference proteome</keyword>
<protein>
    <submittedName>
        <fullName evidence="1">Uncharacterized protein</fullName>
    </submittedName>
</protein>